<feature type="transmembrane region" description="Helical" evidence="6">
    <location>
        <begin position="37"/>
        <end position="58"/>
    </location>
</feature>
<dbReference type="STRING" id="8154.ENSACLP00000025576"/>
<dbReference type="InterPro" id="IPR053891">
    <property type="entry name" value="Shisa_N"/>
</dbReference>
<feature type="domain" description="Shisa N-terminal" evidence="7">
    <location>
        <begin position="64"/>
        <end position="109"/>
    </location>
</feature>
<accession>A0A3P8Q844</accession>
<organism evidence="8 9">
    <name type="scientific">Astatotilapia calliptera</name>
    <name type="common">Eastern happy</name>
    <name type="synonym">Chromis callipterus</name>
    <dbReference type="NCBI Taxonomy" id="8154"/>
    <lineage>
        <taxon>Eukaryota</taxon>
        <taxon>Metazoa</taxon>
        <taxon>Chordata</taxon>
        <taxon>Craniata</taxon>
        <taxon>Vertebrata</taxon>
        <taxon>Euteleostomi</taxon>
        <taxon>Actinopterygii</taxon>
        <taxon>Neopterygii</taxon>
        <taxon>Teleostei</taxon>
        <taxon>Neoteleostei</taxon>
        <taxon>Acanthomorphata</taxon>
        <taxon>Ovalentaria</taxon>
        <taxon>Cichlomorphae</taxon>
        <taxon>Cichliformes</taxon>
        <taxon>Cichlidae</taxon>
        <taxon>African cichlids</taxon>
        <taxon>Pseudocrenilabrinae</taxon>
        <taxon>Haplochromini</taxon>
        <taxon>Astatotilapia</taxon>
    </lineage>
</organism>
<dbReference type="GeneTree" id="ENSGT00940000174536"/>
<dbReference type="Bgee" id="ENSACLG00000017415">
    <property type="expression patterns" value="Expressed in anal fin and 2 other cell types or tissues"/>
</dbReference>
<sequence length="243" mass="26470">MYAIEGMLLGYLLQGVTDTQVGRVVPVSRAHFLLHDIMSLIVSSVLPCLVCLLCVFLVPAESDDLCHSYVDMFGVSHDAEKCSKYCCGTCNLRYCCKDKPKQLNQEFCSGSFQSTSQIGLIVGIVVGSLILLLCVVLIICCLAPCCLCYMKCQKRPTQRQIIVINSNTPQQPPHPGYQAVPSGPPMPTAPPPSYQESTNPTHPVLFTGEPMYPLQPASQATAPPPYSEDAQPAPYNPSHNPRP</sequence>
<feature type="region of interest" description="Disordered" evidence="5">
    <location>
        <begin position="166"/>
        <end position="243"/>
    </location>
</feature>
<comment type="subcellular location">
    <subcellularLocation>
        <location evidence="1">Membrane</location>
    </subcellularLocation>
</comment>
<evidence type="ECO:0000256" key="2">
    <source>
        <dbReference type="ARBA" id="ARBA00022692"/>
    </source>
</evidence>
<reference evidence="8" key="3">
    <citation type="submission" date="2025-08" db="UniProtKB">
        <authorList>
            <consortium name="Ensembl"/>
        </authorList>
    </citation>
    <scope>IDENTIFICATION</scope>
</reference>
<dbReference type="AlphaFoldDB" id="A0A3P8Q844"/>
<name>A0A3P8Q844_ASTCA</name>
<dbReference type="PANTHER" id="PTHR31395:SF23">
    <property type="entry name" value="GEO05642P1"/>
    <property type="match status" value="1"/>
</dbReference>
<dbReference type="GO" id="GO:0016020">
    <property type="term" value="C:membrane"/>
    <property type="evidence" value="ECO:0007669"/>
    <property type="project" value="UniProtKB-SubCell"/>
</dbReference>
<dbReference type="Pfam" id="PF13908">
    <property type="entry name" value="Shisa_N"/>
    <property type="match status" value="1"/>
</dbReference>
<dbReference type="Ensembl" id="ENSACLT00000026185.2">
    <property type="protein sequence ID" value="ENSACLP00000025576.2"/>
    <property type="gene ID" value="ENSACLG00000017415.2"/>
</dbReference>
<dbReference type="OrthoDB" id="9949323at2759"/>
<feature type="compositionally biased region" description="Pro residues" evidence="5">
    <location>
        <begin position="182"/>
        <end position="193"/>
    </location>
</feature>
<evidence type="ECO:0000256" key="5">
    <source>
        <dbReference type="SAM" id="MobiDB-lite"/>
    </source>
</evidence>
<keyword evidence="9" id="KW-1185">Reference proteome</keyword>
<dbReference type="Proteomes" id="UP000265100">
    <property type="component" value="Chromosome 5"/>
</dbReference>
<evidence type="ECO:0000256" key="1">
    <source>
        <dbReference type="ARBA" id="ARBA00004370"/>
    </source>
</evidence>
<keyword evidence="2 6" id="KW-0812">Transmembrane</keyword>
<dbReference type="PANTHER" id="PTHR31395">
    <property type="entry name" value="SHISA"/>
    <property type="match status" value="1"/>
</dbReference>
<reference evidence="9" key="2">
    <citation type="submission" date="2023-03" db="EMBL/GenBank/DDBJ databases">
        <authorList>
            <consortium name="Wellcome Sanger Institute Data Sharing"/>
        </authorList>
    </citation>
    <scope>NUCLEOTIDE SEQUENCE [LARGE SCALE GENOMIC DNA]</scope>
</reference>
<proteinExistence type="predicted"/>
<keyword evidence="3 6" id="KW-1133">Transmembrane helix</keyword>
<reference evidence="8" key="4">
    <citation type="submission" date="2025-09" db="UniProtKB">
        <authorList>
            <consortium name="Ensembl"/>
        </authorList>
    </citation>
    <scope>IDENTIFICATION</scope>
</reference>
<keyword evidence="4 6" id="KW-0472">Membrane</keyword>
<evidence type="ECO:0000256" key="3">
    <source>
        <dbReference type="ARBA" id="ARBA00022989"/>
    </source>
</evidence>
<reference evidence="8 9" key="1">
    <citation type="submission" date="2018-05" db="EMBL/GenBank/DDBJ databases">
        <authorList>
            <person name="Datahose"/>
        </authorList>
    </citation>
    <scope>NUCLEOTIDE SEQUENCE</scope>
</reference>
<dbReference type="OMA" id="CSKYCCG"/>
<evidence type="ECO:0000313" key="8">
    <source>
        <dbReference type="Ensembl" id="ENSACLP00000025576.2"/>
    </source>
</evidence>
<evidence type="ECO:0000313" key="9">
    <source>
        <dbReference type="Proteomes" id="UP000265100"/>
    </source>
</evidence>
<evidence type="ECO:0000259" key="7">
    <source>
        <dbReference type="Pfam" id="PF13908"/>
    </source>
</evidence>
<dbReference type="InterPro" id="IPR026910">
    <property type="entry name" value="Shisa"/>
</dbReference>
<feature type="transmembrane region" description="Helical" evidence="6">
    <location>
        <begin position="120"/>
        <end position="150"/>
    </location>
</feature>
<evidence type="ECO:0000256" key="6">
    <source>
        <dbReference type="SAM" id="Phobius"/>
    </source>
</evidence>
<evidence type="ECO:0000256" key="4">
    <source>
        <dbReference type="ARBA" id="ARBA00023136"/>
    </source>
</evidence>
<protein>
    <recommendedName>
        <fullName evidence="7">Shisa N-terminal domain-containing protein</fullName>
    </recommendedName>
</protein>